<dbReference type="PANTHER" id="PTHR24351">
    <property type="entry name" value="RIBOSOMAL PROTEIN S6 KINASE"/>
    <property type="match status" value="1"/>
</dbReference>
<feature type="domain" description="AGC-kinase C-terminal" evidence="7">
    <location>
        <begin position="231"/>
        <end position="292"/>
    </location>
</feature>
<keyword evidence="1" id="KW-0723">Serine/threonine-protein kinase</keyword>
<protein>
    <recommendedName>
        <fullName evidence="9">Protein kinase domain-containing protein</fullName>
    </recommendedName>
</protein>
<dbReference type="AlphaFoldDB" id="A0A7S2KPB5"/>
<keyword evidence="4" id="KW-0418">Kinase</keyword>
<dbReference type="Pfam" id="PF00069">
    <property type="entry name" value="Pkinase"/>
    <property type="match status" value="1"/>
</dbReference>
<dbReference type="InterPro" id="IPR011009">
    <property type="entry name" value="Kinase-like_dom_sf"/>
</dbReference>
<evidence type="ECO:0000256" key="5">
    <source>
        <dbReference type="ARBA" id="ARBA00022840"/>
    </source>
</evidence>
<dbReference type="InterPro" id="IPR000961">
    <property type="entry name" value="AGC-kinase_C"/>
</dbReference>
<dbReference type="EMBL" id="HBGW01050045">
    <property type="protein sequence ID" value="CAD9582744.1"/>
    <property type="molecule type" value="Transcribed_RNA"/>
</dbReference>
<dbReference type="InterPro" id="IPR000719">
    <property type="entry name" value="Prot_kinase_dom"/>
</dbReference>
<reference evidence="8" key="1">
    <citation type="submission" date="2021-01" db="EMBL/GenBank/DDBJ databases">
        <authorList>
            <person name="Corre E."/>
            <person name="Pelletier E."/>
            <person name="Niang G."/>
            <person name="Scheremetjew M."/>
            <person name="Finn R."/>
            <person name="Kale V."/>
            <person name="Holt S."/>
            <person name="Cochrane G."/>
            <person name="Meng A."/>
            <person name="Brown T."/>
            <person name="Cohen L."/>
        </authorList>
    </citation>
    <scope>NUCLEOTIDE SEQUENCE</scope>
    <source>
        <strain evidence="8">RCC3387</strain>
    </source>
</reference>
<dbReference type="GO" id="GO:0005524">
    <property type="term" value="F:ATP binding"/>
    <property type="evidence" value="ECO:0007669"/>
    <property type="project" value="UniProtKB-KW"/>
</dbReference>
<dbReference type="InterPro" id="IPR008271">
    <property type="entry name" value="Ser/Thr_kinase_AS"/>
</dbReference>
<dbReference type="Gene3D" id="1.10.510.10">
    <property type="entry name" value="Transferase(Phosphotransferase) domain 1"/>
    <property type="match status" value="1"/>
</dbReference>
<dbReference type="FunFam" id="1.10.510.10:FF:000713">
    <property type="entry name" value="Non-specific serine/threonine protein kinase"/>
    <property type="match status" value="1"/>
</dbReference>
<accession>A0A7S2KPB5</accession>
<dbReference type="Gene3D" id="3.30.200.20">
    <property type="entry name" value="Phosphorylase Kinase, domain 1"/>
    <property type="match status" value="1"/>
</dbReference>
<dbReference type="PROSITE" id="PS51285">
    <property type="entry name" value="AGC_KINASE_CTER"/>
    <property type="match status" value="1"/>
</dbReference>
<keyword evidence="2" id="KW-0808">Transferase</keyword>
<evidence type="ECO:0000259" key="6">
    <source>
        <dbReference type="PROSITE" id="PS50011"/>
    </source>
</evidence>
<dbReference type="GO" id="GO:0004674">
    <property type="term" value="F:protein serine/threonine kinase activity"/>
    <property type="evidence" value="ECO:0007669"/>
    <property type="project" value="UniProtKB-KW"/>
</dbReference>
<keyword evidence="3" id="KW-0547">Nucleotide-binding</keyword>
<gene>
    <name evidence="8" type="ORF">BRAN1462_LOCUS31826</name>
</gene>
<dbReference type="CDD" id="cd05123">
    <property type="entry name" value="STKc_AGC"/>
    <property type="match status" value="1"/>
</dbReference>
<keyword evidence="5" id="KW-0067">ATP-binding</keyword>
<dbReference type="SMART" id="SM00133">
    <property type="entry name" value="S_TK_X"/>
    <property type="match status" value="1"/>
</dbReference>
<evidence type="ECO:0000256" key="4">
    <source>
        <dbReference type="ARBA" id="ARBA00022777"/>
    </source>
</evidence>
<evidence type="ECO:0000256" key="3">
    <source>
        <dbReference type="ARBA" id="ARBA00022741"/>
    </source>
</evidence>
<organism evidence="8">
    <name type="scientific">Zooxanthella nutricula</name>
    <dbReference type="NCBI Taxonomy" id="1333877"/>
    <lineage>
        <taxon>Eukaryota</taxon>
        <taxon>Sar</taxon>
        <taxon>Alveolata</taxon>
        <taxon>Dinophyceae</taxon>
        <taxon>Peridiniales</taxon>
        <taxon>Peridiniales incertae sedis</taxon>
        <taxon>Zooxanthella</taxon>
    </lineage>
</organism>
<dbReference type="SMART" id="SM00220">
    <property type="entry name" value="S_TKc"/>
    <property type="match status" value="1"/>
</dbReference>
<feature type="domain" description="Protein kinase" evidence="6">
    <location>
        <begin position="1"/>
        <end position="230"/>
    </location>
</feature>
<dbReference type="SUPFAM" id="SSF56112">
    <property type="entry name" value="Protein kinase-like (PK-like)"/>
    <property type="match status" value="1"/>
</dbReference>
<name>A0A7S2KPB5_9DINO</name>
<dbReference type="InterPro" id="IPR045270">
    <property type="entry name" value="STKc_AGC"/>
</dbReference>
<proteinExistence type="predicted"/>
<sequence>MKKIRKQVVVNRDQAEHTRTERMVLEAVSHPFIVALHYAFQTPKNLYLVLEFCNGGELFFHLSRVPRFTEERTQFYAAETSAAIAYLHEVEIVYRDLKPENLLLDCEGHLKITDFGLSKRGIIDNVSAKTVCGTPEYIAPEIVERRGHGRAVDWYAIGALTFEMLTGLPPFYHSDREIMVQRIRRGELSYPAYMSSNAKSLLQGLLRRDPERRLGGGPTDGEEVRQHAFFETLDWVKLVQREVEPPFKPNVQSANDVRYFEKEFIKQPAVNTDVGAVGRDVLHIDGFTYDGK</sequence>
<evidence type="ECO:0008006" key="9">
    <source>
        <dbReference type="Google" id="ProtNLM"/>
    </source>
</evidence>
<evidence type="ECO:0000256" key="1">
    <source>
        <dbReference type="ARBA" id="ARBA00022527"/>
    </source>
</evidence>
<evidence type="ECO:0000313" key="8">
    <source>
        <dbReference type="EMBL" id="CAD9582744.1"/>
    </source>
</evidence>
<evidence type="ECO:0000256" key="2">
    <source>
        <dbReference type="ARBA" id="ARBA00022679"/>
    </source>
</evidence>
<dbReference type="PROSITE" id="PS00108">
    <property type="entry name" value="PROTEIN_KINASE_ST"/>
    <property type="match status" value="1"/>
</dbReference>
<dbReference type="PROSITE" id="PS50011">
    <property type="entry name" value="PROTEIN_KINASE_DOM"/>
    <property type="match status" value="1"/>
</dbReference>
<evidence type="ECO:0000259" key="7">
    <source>
        <dbReference type="PROSITE" id="PS51285"/>
    </source>
</evidence>